<dbReference type="Proteomes" id="UP000023067">
    <property type="component" value="Unassembled WGS sequence"/>
</dbReference>
<dbReference type="RefSeq" id="WP_038370327.1">
    <property type="nucleotide sequence ID" value="NZ_BAAAOW010000001.1"/>
</dbReference>
<name>Z9JYK4_9MICO</name>
<feature type="compositionally biased region" description="Low complexity" evidence="1">
    <location>
        <begin position="304"/>
        <end position="325"/>
    </location>
</feature>
<dbReference type="AlphaFoldDB" id="Z9JYK4"/>
<feature type="region of interest" description="Disordered" evidence="1">
    <location>
        <begin position="216"/>
        <end position="449"/>
    </location>
</feature>
<gene>
    <name evidence="3" type="ORF">BF93_07605</name>
</gene>
<dbReference type="NCBIfam" id="NF040712">
    <property type="entry name" value="SepH"/>
    <property type="match status" value="1"/>
</dbReference>
<dbReference type="EMBL" id="JDYK01000002">
    <property type="protein sequence ID" value="EWS82877.1"/>
    <property type="molecule type" value="Genomic_DNA"/>
</dbReference>
<feature type="compositionally biased region" description="Basic and acidic residues" evidence="1">
    <location>
        <begin position="244"/>
        <end position="263"/>
    </location>
</feature>
<keyword evidence="4" id="KW-1185">Reference proteome</keyword>
<dbReference type="OrthoDB" id="5180791at2"/>
<sequence length="449" mass="48542">MRELELDGIHDDDEHVILVDSDGGRYTLQIDEALRAAVRRDRPALGAIRATAATPLRPRDIQAMLRQGRTAEEIAEIAKVSLEHVRRYEGPVLAEREYTAQRCRAFPVGRGDGPSLGEIVAERLAARRAGEDVRWDAWRRADGTWDLELAFTAGGRERSAHWVADLDRRSIVAEDDEARWLVDEDPAAPEPGAGRARLTAIKRSVYDIEADGSFEETAARTRPRPLAWRPRPEPSVEAEPAAGRTEDPSRERSRSEARRDHPASIDADELDALNARRGLRSVPSPAAVPVPDGDEEPVWESLDEPAAPADAPNPAAGSAPAAEDATSPDPADEEALAEHARELAGASQPVDDLESLQEPSGEDSEEPVADGEPDEASAADDAPAAERADPAPGENDTVELTPLPGFAEESSGPAEPEEAPVRKPARKKSGSKRSSIPSWDEIVFGSKHD</sequence>
<evidence type="ECO:0000313" key="4">
    <source>
        <dbReference type="Proteomes" id="UP000023067"/>
    </source>
</evidence>
<accession>Z9JYK4</accession>
<reference evidence="3 4" key="1">
    <citation type="submission" date="2014-02" db="EMBL/GenBank/DDBJ databases">
        <title>Genome sequence of Brachybacterium phenoliresistens strain W13A50.</title>
        <authorList>
            <person name="Wang X."/>
        </authorList>
    </citation>
    <scope>NUCLEOTIDE SEQUENCE [LARGE SCALE GENOMIC DNA]</scope>
    <source>
        <strain evidence="3 4">W13A50</strain>
    </source>
</reference>
<proteinExistence type="predicted"/>
<dbReference type="STRING" id="396014.BF93_07605"/>
<dbReference type="PATRIC" id="fig|396014.3.peg.515"/>
<evidence type="ECO:0000259" key="2">
    <source>
        <dbReference type="Pfam" id="PF11268"/>
    </source>
</evidence>
<feature type="domain" description="DUF3071" evidence="2">
    <location>
        <begin position="1"/>
        <end position="163"/>
    </location>
</feature>
<organism evidence="3 4">
    <name type="scientific">Brachybacterium phenoliresistens</name>
    <dbReference type="NCBI Taxonomy" id="396014"/>
    <lineage>
        <taxon>Bacteria</taxon>
        <taxon>Bacillati</taxon>
        <taxon>Actinomycetota</taxon>
        <taxon>Actinomycetes</taxon>
        <taxon>Micrococcales</taxon>
        <taxon>Dermabacteraceae</taxon>
        <taxon>Brachybacterium</taxon>
    </lineage>
</organism>
<evidence type="ECO:0000313" key="3">
    <source>
        <dbReference type="EMBL" id="EWS82877.1"/>
    </source>
</evidence>
<dbReference type="HOGENOM" id="CLU_021151_2_1_11"/>
<feature type="compositionally biased region" description="Low complexity" evidence="1">
    <location>
        <begin position="281"/>
        <end position="291"/>
    </location>
</feature>
<feature type="compositionally biased region" description="Acidic residues" evidence="1">
    <location>
        <begin position="292"/>
        <end position="303"/>
    </location>
</feature>
<dbReference type="eggNOG" id="ENOG502ZCFK">
    <property type="taxonomic scope" value="Bacteria"/>
</dbReference>
<dbReference type="InterPro" id="IPR021421">
    <property type="entry name" value="DUF3071"/>
</dbReference>
<dbReference type="InterPro" id="IPR047682">
    <property type="entry name" value="SepH-like"/>
</dbReference>
<dbReference type="Pfam" id="PF11268">
    <property type="entry name" value="DUF3071"/>
    <property type="match status" value="1"/>
</dbReference>
<protein>
    <recommendedName>
        <fullName evidence="2">DUF3071 domain-containing protein</fullName>
    </recommendedName>
</protein>
<evidence type="ECO:0000256" key="1">
    <source>
        <dbReference type="SAM" id="MobiDB-lite"/>
    </source>
</evidence>
<comment type="caution">
    <text evidence="3">The sequence shown here is derived from an EMBL/GenBank/DDBJ whole genome shotgun (WGS) entry which is preliminary data.</text>
</comment>
<feature type="compositionally biased region" description="Acidic residues" evidence="1">
    <location>
        <begin position="351"/>
        <end position="378"/>
    </location>
</feature>